<accession>A0ABS1CM73</accession>
<comment type="caution">
    <text evidence="2">The sequence shown here is derived from an EMBL/GenBank/DDBJ whole genome shotgun (WGS) entry which is preliminary data.</text>
</comment>
<dbReference type="PANTHER" id="PTHR13136">
    <property type="entry name" value="TESTIS DEVELOPMENT PROTEIN PRTD"/>
    <property type="match status" value="1"/>
</dbReference>
<proteinExistence type="predicted"/>
<dbReference type="InterPro" id="IPR026555">
    <property type="entry name" value="NSL3/Tex30"/>
</dbReference>
<dbReference type="PANTHER" id="PTHR13136:SF11">
    <property type="entry name" value="TESTIS-EXPRESSED PROTEIN 30"/>
    <property type="match status" value="1"/>
</dbReference>
<evidence type="ECO:0000313" key="2">
    <source>
        <dbReference type="EMBL" id="MBK1632995.1"/>
    </source>
</evidence>
<evidence type="ECO:0000313" key="3">
    <source>
        <dbReference type="Proteomes" id="UP000748752"/>
    </source>
</evidence>
<dbReference type="SUPFAM" id="SSF53474">
    <property type="entry name" value="alpha/beta-Hydrolases"/>
    <property type="match status" value="1"/>
</dbReference>
<dbReference type="EMBL" id="NRRV01000064">
    <property type="protein sequence ID" value="MBK1632995.1"/>
    <property type="molecule type" value="Genomic_DNA"/>
</dbReference>
<dbReference type="Proteomes" id="UP000748752">
    <property type="component" value="Unassembled WGS sequence"/>
</dbReference>
<dbReference type="InterPro" id="IPR029058">
    <property type="entry name" value="AB_hydrolase_fold"/>
</dbReference>
<feature type="domain" description="KANL3/Tex30 alpha/beta hydrolase-like" evidence="1">
    <location>
        <begin position="14"/>
        <end position="204"/>
    </location>
</feature>
<keyword evidence="2" id="KW-0378">Hydrolase</keyword>
<evidence type="ECO:0000259" key="1">
    <source>
        <dbReference type="Pfam" id="PF20408"/>
    </source>
</evidence>
<dbReference type="Gene3D" id="3.40.50.1820">
    <property type="entry name" value="alpha/beta hydrolase"/>
    <property type="match status" value="1"/>
</dbReference>
<keyword evidence="3" id="KW-1185">Reference proteome</keyword>
<sequence length="208" mass="21855">MAPKPLYDGPADADAVLILAHGAGQPPDADFMTAMAERLAAGGVRVVRPWFPYMARAAADGRKRPPDGAAKLLSALREVIAAERAQAGRLAIGGKSMGGRIAAMLADEVGAAGLLCLGYPFHPPGKPERTRLEALAALRTPALICQGERDPFGNRDEVAGYGLSPSVRLAWIADGEHSFKPRKASGRTWAQNLDAAAGQALHFLRALS</sequence>
<dbReference type="Pfam" id="PF20408">
    <property type="entry name" value="Abhydrolase_11"/>
    <property type="match status" value="1"/>
</dbReference>
<dbReference type="RefSeq" id="WP_200240916.1">
    <property type="nucleotide sequence ID" value="NZ_NRRV01000064.1"/>
</dbReference>
<name>A0ABS1CM73_9GAMM</name>
<reference evidence="2 3" key="1">
    <citation type="journal article" date="2020" name="Microorganisms">
        <title>Osmotic Adaptation and Compatible Solute Biosynthesis of Phototrophic Bacteria as Revealed from Genome Analyses.</title>
        <authorList>
            <person name="Imhoff J.F."/>
            <person name="Rahn T."/>
            <person name="Kunzel S."/>
            <person name="Keller A."/>
            <person name="Neulinger S.C."/>
        </authorList>
    </citation>
    <scope>NUCLEOTIDE SEQUENCE [LARGE SCALE GENOMIC DNA]</scope>
    <source>
        <strain evidence="2 3">DSM 6210</strain>
    </source>
</reference>
<dbReference type="GO" id="GO:0016787">
    <property type="term" value="F:hydrolase activity"/>
    <property type="evidence" value="ECO:0007669"/>
    <property type="project" value="UniProtKB-KW"/>
</dbReference>
<dbReference type="InterPro" id="IPR046879">
    <property type="entry name" value="KANL3/Tex30_Abhydrolase"/>
</dbReference>
<gene>
    <name evidence="2" type="ORF">CKO31_20015</name>
</gene>
<protein>
    <submittedName>
        <fullName evidence="2">Alpha/beta hydrolase</fullName>
    </submittedName>
</protein>
<organism evidence="2 3">
    <name type="scientific">Thiohalocapsa halophila</name>
    <dbReference type="NCBI Taxonomy" id="69359"/>
    <lineage>
        <taxon>Bacteria</taxon>
        <taxon>Pseudomonadati</taxon>
        <taxon>Pseudomonadota</taxon>
        <taxon>Gammaproteobacteria</taxon>
        <taxon>Chromatiales</taxon>
        <taxon>Chromatiaceae</taxon>
        <taxon>Thiohalocapsa</taxon>
    </lineage>
</organism>